<gene>
    <name evidence="1" type="ORF">SAMN05660330_01426</name>
</gene>
<sequence length="73" mass="7875">MAFTQTDIDNIERALVDVALGKRVTSITIDGDRTDFADGATINQLKSLLALVKSSVAGSSFSPRTIAKHGRRR</sequence>
<keyword evidence="2" id="KW-1185">Reference proteome</keyword>
<name>A0A1H0NSP2_9BACT</name>
<accession>A0A1H0NSP2</accession>
<dbReference type="AlphaFoldDB" id="A0A1H0NSP2"/>
<dbReference type="EMBL" id="FNJI01000008">
    <property type="protein sequence ID" value="SDO95596.1"/>
    <property type="molecule type" value="Genomic_DNA"/>
</dbReference>
<dbReference type="GO" id="GO:0019058">
    <property type="term" value="P:viral life cycle"/>
    <property type="evidence" value="ECO:0007669"/>
    <property type="project" value="InterPro"/>
</dbReference>
<dbReference type="Proteomes" id="UP000199073">
    <property type="component" value="Unassembled WGS sequence"/>
</dbReference>
<dbReference type="RefSeq" id="WP_092221284.1">
    <property type="nucleotide sequence ID" value="NZ_FNJI01000008.1"/>
</dbReference>
<reference evidence="1 2" key="1">
    <citation type="submission" date="2016-10" db="EMBL/GenBank/DDBJ databases">
        <authorList>
            <person name="de Groot N.N."/>
        </authorList>
    </citation>
    <scope>NUCLEOTIDE SEQUENCE [LARGE SCALE GENOMIC DNA]</scope>
    <source>
        <strain evidence="1 2">DSM 12130</strain>
    </source>
</reference>
<dbReference type="InterPro" id="IPR036626">
    <property type="entry name" value="GpW_sf"/>
</dbReference>
<organism evidence="1 2">
    <name type="scientific">Desulforhopalus singaporensis</name>
    <dbReference type="NCBI Taxonomy" id="91360"/>
    <lineage>
        <taxon>Bacteria</taxon>
        <taxon>Pseudomonadati</taxon>
        <taxon>Thermodesulfobacteriota</taxon>
        <taxon>Desulfobulbia</taxon>
        <taxon>Desulfobulbales</taxon>
        <taxon>Desulfocapsaceae</taxon>
        <taxon>Desulforhopalus</taxon>
    </lineage>
</organism>
<proteinExistence type="predicted"/>
<evidence type="ECO:0000313" key="2">
    <source>
        <dbReference type="Proteomes" id="UP000199073"/>
    </source>
</evidence>
<protein>
    <recommendedName>
        <fullName evidence="3">GpW protein</fullName>
    </recommendedName>
</protein>
<evidence type="ECO:0000313" key="1">
    <source>
        <dbReference type="EMBL" id="SDO95596.1"/>
    </source>
</evidence>
<dbReference type="STRING" id="91360.SAMN05660330_01426"/>
<dbReference type="Gene3D" id="3.30.1580.10">
    <property type="entry name" value="Head-to-tail joining protein W"/>
    <property type="match status" value="1"/>
</dbReference>
<evidence type="ECO:0008006" key="3">
    <source>
        <dbReference type="Google" id="ProtNLM"/>
    </source>
</evidence>